<evidence type="ECO:0000313" key="3">
    <source>
        <dbReference type="WBParaSite" id="PSAMB.scaffold419size51979.g5866.t1"/>
    </source>
</evidence>
<dbReference type="AlphaFoldDB" id="A0A914WHP7"/>
<accession>A0A914WHP7</accession>
<sequence>MDDIDNIDDIDNVDEPVTYPSRSEYEDDDDEDGYVAVGSDNDDYEDKDDKENDEYYENSADPFVEHTSEHTVSTTEKEPVIFATTPAPTFIPRIFTTRKPTTLFWRPSAPTTTTSTTTSTTTTTTTTSTTTTKPTTTTSRATRTTTTPRTTTSSTDNSRSRTLPDSSSSEGGEKRIGAVYPSPVETITQSVPRAQYGAVTTTGDTPSSIVGEGVDSRANGEKGYGLGVNSRDDADHTKLETESIGGGRPVYKASGRLFCSQSLLSVALAILSILPVLL</sequence>
<keyword evidence="2" id="KW-1185">Reference proteome</keyword>
<proteinExistence type="predicted"/>
<evidence type="ECO:0000313" key="2">
    <source>
        <dbReference type="Proteomes" id="UP000887566"/>
    </source>
</evidence>
<feature type="compositionally biased region" description="Polar residues" evidence="1">
    <location>
        <begin position="198"/>
        <end position="208"/>
    </location>
</feature>
<feature type="compositionally biased region" description="Low complexity" evidence="1">
    <location>
        <begin position="106"/>
        <end position="169"/>
    </location>
</feature>
<feature type="compositionally biased region" description="Acidic residues" evidence="1">
    <location>
        <begin position="1"/>
        <end position="14"/>
    </location>
</feature>
<feature type="region of interest" description="Disordered" evidence="1">
    <location>
        <begin position="104"/>
        <end position="180"/>
    </location>
</feature>
<dbReference type="WBParaSite" id="PSAMB.scaffold419size51979.g5866.t1">
    <property type="protein sequence ID" value="PSAMB.scaffold419size51979.g5866.t1"/>
    <property type="gene ID" value="PSAMB.scaffold419size51979.g5866"/>
</dbReference>
<feature type="region of interest" description="Disordered" evidence="1">
    <location>
        <begin position="1"/>
        <end position="76"/>
    </location>
</feature>
<evidence type="ECO:0000256" key="1">
    <source>
        <dbReference type="SAM" id="MobiDB-lite"/>
    </source>
</evidence>
<protein>
    <submittedName>
        <fullName evidence="3">Uncharacterized protein</fullName>
    </submittedName>
</protein>
<organism evidence="2 3">
    <name type="scientific">Plectus sambesii</name>
    <dbReference type="NCBI Taxonomy" id="2011161"/>
    <lineage>
        <taxon>Eukaryota</taxon>
        <taxon>Metazoa</taxon>
        <taxon>Ecdysozoa</taxon>
        <taxon>Nematoda</taxon>
        <taxon>Chromadorea</taxon>
        <taxon>Plectida</taxon>
        <taxon>Plectina</taxon>
        <taxon>Plectoidea</taxon>
        <taxon>Plectidae</taxon>
        <taxon>Plectus</taxon>
    </lineage>
</organism>
<dbReference type="Proteomes" id="UP000887566">
    <property type="component" value="Unplaced"/>
</dbReference>
<reference evidence="3" key="1">
    <citation type="submission" date="2022-11" db="UniProtKB">
        <authorList>
            <consortium name="WormBaseParasite"/>
        </authorList>
    </citation>
    <scope>IDENTIFICATION</scope>
</reference>
<feature type="compositionally biased region" description="Basic and acidic residues" evidence="1">
    <location>
        <begin position="63"/>
        <end position="76"/>
    </location>
</feature>
<name>A0A914WHP7_9BILA</name>
<feature type="region of interest" description="Disordered" evidence="1">
    <location>
        <begin position="198"/>
        <end position="225"/>
    </location>
</feature>
<feature type="compositionally biased region" description="Acidic residues" evidence="1">
    <location>
        <begin position="40"/>
        <end position="56"/>
    </location>
</feature>